<accession>A0A0L0ERZ7</accession>
<comment type="caution">
    <text evidence="2">The sequence shown here is derived from an EMBL/GenBank/DDBJ whole genome shotgun (WGS) entry which is preliminary data.</text>
</comment>
<name>A0A0L0ERZ7_9GAMM</name>
<feature type="chain" id="PRO_5005537668" description="DUF3080 domain-containing protein" evidence="1">
    <location>
        <begin position="22"/>
        <end position="329"/>
    </location>
</feature>
<dbReference type="InterPro" id="IPR021431">
    <property type="entry name" value="DUF3080"/>
</dbReference>
<dbReference type="Proteomes" id="UP000036850">
    <property type="component" value="Unassembled WGS sequence"/>
</dbReference>
<proteinExistence type="predicted"/>
<dbReference type="AlphaFoldDB" id="A0A0L0ERZ7"/>
<evidence type="ECO:0000313" key="3">
    <source>
        <dbReference type="Proteomes" id="UP000036850"/>
    </source>
</evidence>
<dbReference type="EMBL" id="LFZX01000082">
    <property type="protein sequence ID" value="KNC67252.1"/>
    <property type="molecule type" value="Genomic_DNA"/>
</dbReference>
<evidence type="ECO:0008006" key="4">
    <source>
        <dbReference type="Google" id="ProtNLM"/>
    </source>
</evidence>
<evidence type="ECO:0000313" key="2">
    <source>
        <dbReference type="EMBL" id="KNC67252.1"/>
    </source>
</evidence>
<organism evidence="2 3">
    <name type="scientific">Pseudoalteromonas rubra</name>
    <dbReference type="NCBI Taxonomy" id="43658"/>
    <lineage>
        <taxon>Bacteria</taxon>
        <taxon>Pseudomonadati</taxon>
        <taxon>Pseudomonadota</taxon>
        <taxon>Gammaproteobacteria</taxon>
        <taxon>Alteromonadales</taxon>
        <taxon>Pseudoalteromonadaceae</taxon>
        <taxon>Pseudoalteromonas</taxon>
    </lineage>
</organism>
<protein>
    <recommendedName>
        <fullName evidence="4">DUF3080 domain-containing protein</fullName>
    </recommendedName>
</protein>
<dbReference type="Pfam" id="PF11279">
    <property type="entry name" value="DUF3080"/>
    <property type="match status" value="1"/>
</dbReference>
<feature type="signal peptide" evidence="1">
    <location>
        <begin position="1"/>
        <end position="21"/>
    </location>
</feature>
<evidence type="ECO:0000256" key="1">
    <source>
        <dbReference type="SAM" id="SignalP"/>
    </source>
</evidence>
<gene>
    <name evidence="2" type="ORF">AC626_11830</name>
</gene>
<dbReference type="PROSITE" id="PS51257">
    <property type="entry name" value="PROKAR_LIPOPROTEIN"/>
    <property type="match status" value="1"/>
</dbReference>
<dbReference type="OrthoDB" id="5760979at2"/>
<sequence length="329" mass="36781">MIRYAPILFSLLLAVACTPTASDINQEYANRLANVLDIPPPSIDKLSPIAEYTATRPEASFKLSVLQLANLGHCALAQDVARHNNQLGKLAVPSEVFKYQVRFIQLAERCIQDTKTQDPEVKNILSQAGEEKRTALPQYFAFMLSAEPELNQFNRLTFEETDKRGTDNELKANEGLAALASVANSLLAPENIDPQKITPALSKLNNNSYVQTLLTSARRQISWNHSLTAWLSQIDLQETVCPEGKNKKKAQVLHNIFNKYAISQLQPYQSQLSIQLQELSNSFAQISQAIPHPLYPDHAAALLTELKSSSRQHAQWWQGFYKVCKVAPV</sequence>
<dbReference type="PATRIC" id="fig|43658.6.peg.5832"/>
<reference evidence="3" key="1">
    <citation type="submission" date="2015-07" db="EMBL/GenBank/DDBJ databases">
        <title>Draft genome sequence of a Pseudoalteromonas rubra strain, OCN096, isolated from Kaneohe Bay, Oahu, Hawaii.</title>
        <authorList>
            <person name="Beurmann S."/>
            <person name="Ushijima B."/>
            <person name="Belcaid M."/>
            <person name="Callahan S.M."/>
            <person name="Aeby G.S."/>
        </authorList>
    </citation>
    <scope>NUCLEOTIDE SEQUENCE [LARGE SCALE GENOMIC DNA]</scope>
    <source>
        <strain evidence="3">OCN096</strain>
    </source>
</reference>
<keyword evidence="1" id="KW-0732">Signal</keyword>